<dbReference type="SMART" id="SM00895">
    <property type="entry name" value="FCD"/>
    <property type="match status" value="1"/>
</dbReference>
<proteinExistence type="predicted"/>
<evidence type="ECO:0000256" key="1">
    <source>
        <dbReference type="ARBA" id="ARBA00023015"/>
    </source>
</evidence>
<comment type="caution">
    <text evidence="6">The sequence shown here is derived from an EMBL/GenBank/DDBJ whole genome shotgun (WGS) entry which is preliminary data.</text>
</comment>
<dbReference type="Gene3D" id="1.20.120.530">
    <property type="entry name" value="GntR ligand-binding domain-like"/>
    <property type="match status" value="1"/>
</dbReference>
<dbReference type="PANTHER" id="PTHR43537:SF50">
    <property type="entry name" value="TRANSCRIPTIONAL REGULATORY PROTEIN"/>
    <property type="match status" value="1"/>
</dbReference>
<dbReference type="PANTHER" id="PTHR43537">
    <property type="entry name" value="TRANSCRIPTIONAL REGULATOR, GNTR FAMILY"/>
    <property type="match status" value="1"/>
</dbReference>
<dbReference type="Pfam" id="PF07729">
    <property type="entry name" value="FCD"/>
    <property type="match status" value="1"/>
</dbReference>
<dbReference type="InterPro" id="IPR011711">
    <property type="entry name" value="GntR_C"/>
</dbReference>
<dbReference type="InterPro" id="IPR036388">
    <property type="entry name" value="WH-like_DNA-bd_sf"/>
</dbReference>
<dbReference type="PROSITE" id="PS50949">
    <property type="entry name" value="HTH_GNTR"/>
    <property type="match status" value="1"/>
</dbReference>
<dbReference type="SUPFAM" id="SSF46785">
    <property type="entry name" value="Winged helix' DNA-binding domain"/>
    <property type="match status" value="1"/>
</dbReference>
<dbReference type="InterPro" id="IPR036390">
    <property type="entry name" value="WH_DNA-bd_sf"/>
</dbReference>
<reference evidence="6 7" key="1">
    <citation type="submission" date="2023-05" db="EMBL/GenBank/DDBJ databases">
        <title>Chelatococcus sp. nov., a moderately thermophilic bacterium isolated from hot spring microbial mat.</title>
        <authorList>
            <person name="Hu C.-J."/>
            <person name="Li W.-J."/>
        </authorList>
    </citation>
    <scope>NUCLEOTIDE SEQUENCE [LARGE SCALE GENOMIC DNA]</scope>
    <source>
        <strain evidence="6 7">SYSU G07232</strain>
    </source>
</reference>
<dbReference type="SUPFAM" id="SSF48008">
    <property type="entry name" value="GntR ligand-binding domain-like"/>
    <property type="match status" value="1"/>
</dbReference>
<evidence type="ECO:0000259" key="5">
    <source>
        <dbReference type="PROSITE" id="PS50949"/>
    </source>
</evidence>
<organism evidence="6 7">
    <name type="scientific">Chelatococcus albus</name>
    <dbReference type="NCBI Taxonomy" id="3047466"/>
    <lineage>
        <taxon>Bacteria</taxon>
        <taxon>Pseudomonadati</taxon>
        <taxon>Pseudomonadota</taxon>
        <taxon>Alphaproteobacteria</taxon>
        <taxon>Hyphomicrobiales</taxon>
        <taxon>Chelatococcaceae</taxon>
        <taxon>Chelatococcus</taxon>
    </lineage>
</organism>
<gene>
    <name evidence="6" type="ORF">QNA08_13260</name>
</gene>
<dbReference type="EMBL" id="JASJEV010000007">
    <property type="protein sequence ID" value="MDJ1159204.1"/>
    <property type="molecule type" value="Genomic_DNA"/>
</dbReference>
<dbReference type="Proteomes" id="UP001321492">
    <property type="component" value="Unassembled WGS sequence"/>
</dbReference>
<dbReference type="InterPro" id="IPR008920">
    <property type="entry name" value="TF_FadR/GntR_C"/>
</dbReference>
<feature type="region of interest" description="Disordered" evidence="4">
    <location>
        <begin position="1"/>
        <end position="24"/>
    </location>
</feature>
<evidence type="ECO:0000313" key="6">
    <source>
        <dbReference type="EMBL" id="MDJ1159204.1"/>
    </source>
</evidence>
<feature type="domain" description="HTH gntR-type" evidence="5">
    <location>
        <begin position="26"/>
        <end position="93"/>
    </location>
</feature>
<keyword evidence="1" id="KW-0805">Transcription regulation</keyword>
<name>A0ABT7AK62_9HYPH</name>
<keyword evidence="2" id="KW-0238">DNA-binding</keyword>
<keyword evidence="3" id="KW-0804">Transcription</keyword>
<evidence type="ECO:0000256" key="4">
    <source>
        <dbReference type="SAM" id="MobiDB-lite"/>
    </source>
</evidence>
<dbReference type="RefSeq" id="WP_283741183.1">
    <property type="nucleotide sequence ID" value="NZ_JASJEV010000007.1"/>
</dbReference>
<dbReference type="PRINTS" id="PR00035">
    <property type="entry name" value="HTHGNTR"/>
</dbReference>
<evidence type="ECO:0000256" key="2">
    <source>
        <dbReference type="ARBA" id="ARBA00023125"/>
    </source>
</evidence>
<dbReference type="CDD" id="cd07377">
    <property type="entry name" value="WHTH_GntR"/>
    <property type="match status" value="1"/>
</dbReference>
<dbReference type="SMART" id="SM00345">
    <property type="entry name" value="HTH_GNTR"/>
    <property type="match status" value="1"/>
</dbReference>
<protein>
    <submittedName>
        <fullName evidence="6">GntR family transcriptional regulator</fullName>
    </submittedName>
</protein>
<dbReference type="Pfam" id="PF00392">
    <property type="entry name" value="GntR"/>
    <property type="match status" value="1"/>
</dbReference>
<accession>A0ABT7AK62</accession>
<evidence type="ECO:0000256" key="3">
    <source>
        <dbReference type="ARBA" id="ARBA00023163"/>
    </source>
</evidence>
<evidence type="ECO:0000313" key="7">
    <source>
        <dbReference type="Proteomes" id="UP001321492"/>
    </source>
</evidence>
<sequence length="246" mass="27895">MNYEQPRSGEPAHSSPLSAAGAPTRESLHDEVLARLRDFIVEGHLKPGDRVPERQLCETFGISRTPLREALKVLASEGLIDLLPNRGARVRKFTEKDVRDSFELLASLEAAAGRLACARISEAEVAEIERLHYDMYGHYMRRELPEYLKLNQAIHAAIVAASNNQALQAAHRSLTARMRQFRYSASTIKRDRWGQAMREHEQMIDALRRRDGRELGDILFEHLLNKLQAAYEAMRAQEAAEVPEVT</sequence>
<keyword evidence="7" id="KW-1185">Reference proteome</keyword>
<dbReference type="InterPro" id="IPR000524">
    <property type="entry name" value="Tscrpt_reg_HTH_GntR"/>
</dbReference>
<dbReference type="Gene3D" id="1.10.10.10">
    <property type="entry name" value="Winged helix-like DNA-binding domain superfamily/Winged helix DNA-binding domain"/>
    <property type="match status" value="1"/>
</dbReference>